<protein>
    <submittedName>
        <fullName evidence="2">Amidohydrolase</fullName>
    </submittedName>
</protein>
<dbReference type="PIRSF" id="PIRSF005962">
    <property type="entry name" value="Pept_M20D_amidohydro"/>
    <property type="match status" value="1"/>
</dbReference>
<dbReference type="RefSeq" id="WP_205087924.1">
    <property type="nucleotide sequence ID" value="NZ_JACJLA010000009.1"/>
</dbReference>
<dbReference type="Gene3D" id="3.40.630.10">
    <property type="entry name" value="Zn peptidases"/>
    <property type="match status" value="1"/>
</dbReference>
<evidence type="ECO:0000313" key="2">
    <source>
        <dbReference type="EMBL" id="MBM6912913.1"/>
    </source>
</evidence>
<dbReference type="Gene3D" id="3.30.70.360">
    <property type="match status" value="1"/>
</dbReference>
<dbReference type="InterPro" id="IPR011650">
    <property type="entry name" value="Peptidase_M20_dimer"/>
</dbReference>
<comment type="caution">
    <text evidence="2">The sequence shown here is derived from an EMBL/GenBank/DDBJ whole genome shotgun (WGS) entry which is preliminary data.</text>
</comment>
<dbReference type="Proteomes" id="UP000707138">
    <property type="component" value="Unassembled WGS sequence"/>
</dbReference>
<dbReference type="NCBIfam" id="TIGR01891">
    <property type="entry name" value="amidohydrolases"/>
    <property type="match status" value="1"/>
</dbReference>
<dbReference type="PANTHER" id="PTHR11014">
    <property type="entry name" value="PEPTIDASE M20 FAMILY MEMBER"/>
    <property type="match status" value="1"/>
</dbReference>
<evidence type="ECO:0000313" key="3">
    <source>
        <dbReference type="Proteomes" id="UP000707138"/>
    </source>
</evidence>
<evidence type="ECO:0000259" key="1">
    <source>
        <dbReference type="Pfam" id="PF07687"/>
    </source>
</evidence>
<sequence length="398" mass="44144">MEIRDIKDSYQGYVQRLRRELHEQPELSYQEFETTKRIARELDDMGIPYEITDRNIGIVAWIDGDMPGKTVALRADIDGLPVQETNTFDFASKQDGVMHACGHDGHTAIVLGAARMLLEVKNRIQGRVYLIFQPAEEVGTGAEFMRTYGDWYEKTDCIFGGHVWVDLPAGKVNIEAGPRMAATDKWTVKITGKNAHGSRPHEGIDSVLVASAIVMNLQSIVSRNYSALDSVVLSVTRITSGNTWNVVPGEAELEGTSRYFRREVRPDIMEKFERIVKNTAAAYGATATIEYQHVAWPLINEEEPSQVGVEAVAAVLGEEALAPMEKIMAGEDFATYQLDKPSSFAFVGIANPEVGAVYAHHNNNFNMDDSVLSDASAVYAEFALRWLDKHANEDPSAQ</sequence>
<feature type="domain" description="Peptidase M20 dimerisation" evidence="1">
    <location>
        <begin position="186"/>
        <end position="282"/>
    </location>
</feature>
<dbReference type="InterPro" id="IPR002933">
    <property type="entry name" value="Peptidase_M20"/>
</dbReference>
<dbReference type="EMBL" id="JACJLA010000009">
    <property type="protein sequence ID" value="MBM6912913.1"/>
    <property type="molecule type" value="Genomic_DNA"/>
</dbReference>
<accession>A0ABS2GI28</accession>
<dbReference type="SUPFAM" id="SSF53187">
    <property type="entry name" value="Zn-dependent exopeptidases"/>
    <property type="match status" value="1"/>
</dbReference>
<proteinExistence type="predicted"/>
<keyword evidence="3" id="KW-1185">Reference proteome</keyword>
<reference evidence="2 3" key="1">
    <citation type="journal article" date="2021" name="Sci. Rep.">
        <title>The distribution of antibiotic resistance genes in chicken gut microbiota commensals.</title>
        <authorList>
            <person name="Juricova H."/>
            <person name="Matiasovicova J."/>
            <person name="Kubasova T."/>
            <person name="Cejkova D."/>
            <person name="Rychlik I."/>
        </authorList>
    </citation>
    <scope>NUCLEOTIDE SEQUENCE [LARGE SCALE GENOMIC DNA]</scope>
    <source>
        <strain evidence="2 3">An537</strain>
    </source>
</reference>
<dbReference type="Pfam" id="PF07687">
    <property type="entry name" value="M20_dimer"/>
    <property type="match status" value="1"/>
</dbReference>
<dbReference type="Pfam" id="PF01546">
    <property type="entry name" value="Peptidase_M20"/>
    <property type="match status" value="1"/>
</dbReference>
<dbReference type="InterPro" id="IPR036264">
    <property type="entry name" value="Bact_exopeptidase_dim_dom"/>
</dbReference>
<dbReference type="PANTHER" id="PTHR11014:SF63">
    <property type="entry name" value="METALLOPEPTIDASE, PUTATIVE (AFU_ORTHOLOGUE AFUA_6G09600)-RELATED"/>
    <property type="match status" value="1"/>
</dbReference>
<gene>
    <name evidence="2" type="ORF">H6A01_06195</name>
</gene>
<name>A0ABS2GI28_9FIRM</name>
<organism evidence="2 3">
    <name type="scientific">Veillonella magna</name>
    <dbReference type="NCBI Taxonomy" id="464322"/>
    <lineage>
        <taxon>Bacteria</taxon>
        <taxon>Bacillati</taxon>
        <taxon>Bacillota</taxon>
        <taxon>Negativicutes</taxon>
        <taxon>Veillonellales</taxon>
        <taxon>Veillonellaceae</taxon>
        <taxon>Veillonella</taxon>
    </lineage>
</organism>
<dbReference type="SUPFAM" id="SSF55031">
    <property type="entry name" value="Bacterial exopeptidase dimerisation domain"/>
    <property type="match status" value="1"/>
</dbReference>
<dbReference type="InterPro" id="IPR017439">
    <property type="entry name" value="Amidohydrolase"/>
</dbReference>